<dbReference type="PRINTS" id="PR00080">
    <property type="entry name" value="SDRFAMILY"/>
</dbReference>
<keyword evidence="3" id="KW-0560">Oxidoreductase</keyword>
<dbReference type="STRING" id="109264.A0A1F7ZV48"/>
<dbReference type="GO" id="GO:0016491">
    <property type="term" value="F:oxidoreductase activity"/>
    <property type="evidence" value="ECO:0007669"/>
    <property type="project" value="UniProtKB-KW"/>
</dbReference>
<organism evidence="5 6">
    <name type="scientific">Aspergillus bombycis</name>
    <dbReference type="NCBI Taxonomy" id="109264"/>
    <lineage>
        <taxon>Eukaryota</taxon>
        <taxon>Fungi</taxon>
        <taxon>Dikarya</taxon>
        <taxon>Ascomycota</taxon>
        <taxon>Pezizomycotina</taxon>
        <taxon>Eurotiomycetes</taxon>
        <taxon>Eurotiomycetidae</taxon>
        <taxon>Eurotiales</taxon>
        <taxon>Aspergillaceae</taxon>
        <taxon>Aspergillus</taxon>
    </lineage>
</organism>
<dbReference type="RefSeq" id="XP_022387048.1">
    <property type="nucleotide sequence ID" value="XM_022535864.1"/>
</dbReference>
<evidence type="ECO:0000313" key="5">
    <source>
        <dbReference type="EMBL" id="OGM43331.1"/>
    </source>
</evidence>
<dbReference type="PANTHER" id="PTHR43618">
    <property type="entry name" value="7-ALPHA-HYDROXYSTEROID DEHYDROGENASE"/>
    <property type="match status" value="1"/>
</dbReference>
<keyword evidence="2" id="KW-0521">NADP</keyword>
<name>A0A1F7ZV48_9EURO</name>
<sequence length="305" mass="32606">MDPLQIPNLFDVTGCIAVVTGGGSGLGLMMAKALEANGATVYILGRRKQALEAAAKQAKFQRLHPVQCDITSHDDLTKAVNHITTQSGHINLLINNAGIATPNLGPHATRPTPKWDIAKVRDYWFQKSFGDYAAVLETNTTAMLMVTFAFLELLHNGNKVRGEQGAQNGAPAANGAAAKRRFFVRSQVIALSSVGGFGRENSAFIYGASKAGTAQMMKNLSTYLVPWKIRVNVIVPGYFHTEMTESLHNKTAGRLPASMTPEERFGDAQEIGGTVVYLASKAGAYCNGSVLLADGGYLASHSSSY</sequence>
<comment type="similarity">
    <text evidence="1 4">Belongs to the short-chain dehydrogenases/reductases (SDR) family.</text>
</comment>
<dbReference type="Proteomes" id="UP000179179">
    <property type="component" value="Unassembled WGS sequence"/>
</dbReference>
<protein>
    <recommendedName>
        <fullName evidence="7">Short chain dehydrogenase/reductase family</fullName>
    </recommendedName>
</protein>
<dbReference type="InterPro" id="IPR002347">
    <property type="entry name" value="SDR_fam"/>
</dbReference>
<dbReference type="GO" id="GO:0044550">
    <property type="term" value="P:secondary metabolite biosynthetic process"/>
    <property type="evidence" value="ECO:0007669"/>
    <property type="project" value="UniProtKB-ARBA"/>
</dbReference>
<accession>A0A1F7ZV48</accession>
<evidence type="ECO:0000313" key="6">
    <source>
        <dbReference type="Proteomes" id="UP000179179"/>
    </source>
</evidence>
<dbReference type="EMBL" id="LYCR01000072">
    <property type="protein sequence ID" value="OGM43331.1"/>
    <property type="molecule type" value="Genomic_DNA"/>
</dbReference>
<dbReference type="PRINTS" id="PR00081">
    <property type="entry name" value="GDHRDH"/>
</dbReference>
<evidence type="ECO:0000256" key="2">
    <source>
        <dbReference type="ARBA" id="ARBA00022857"/>
    </source>
</evidence>
<dbReference type="CDD" id="cd05233">
    <property type="entry name" value="SDR_c"/>
    <property type="match status" value="1"/>
</dbReference>
<proteinExistence type="inferred from homology"/>
<dbReference type="GeneID" id="34452125"/>
<reference evidence="5 6" key="1">
    <citation type="journal article" date="2016" name="Genome Biol. Evol.">
        <title>Draft genome sequence of an aflatoxigenic Aspergillus species, A. bombycis.</title>
        <authorList>
            <person name="Moore G.G."/>
            <person name="Mack B.M."/>
            <person name="Beltz S.B."/>
            <person name="Gilbert M.K."/>
        </authorList>
    </citation>
    <scope>NUCLEOTIDE SEQUENCE [LARGE SCALE GENOMIC DNA]</scope>
    <source>
        <strain evidence="6">NRRL 26010</strain>
    </source>
</reference>
<dbReference type="InterPro" id="IPR036291">
    <property type="entry name" value="NAD(P)-bd_dom_sf"/>
</dbReference>
<dbReference type="InterPro" id="IPR020904">
    <property type="entry name" value="Sc_DH/Rdtase_CS"/>
</dbReference>
<dbReference type="SUPFAM" id="SSF51735">
    <property type="entry name" value="NAD(P)-binding Rossmann-fold domains"/>
    <property type="match status" value="1"/>
</dbReference>
<evidence type="ECO:0000256" key="1">
    <source>
        <dbReference type="ARBA" id="ARBA00006484"/>
    </source>
</evidence>
<dbReference type="OrthoDB" id="2962696at2759"/>
<dbReference type="AlphaFoldDB" id="A0A1F7ZV48"/>
<dbReference type="PANTHER" id="PTHR43618:SF18">
    <property type="entry name" value="SHORT CHAIN DEHYDROGENASE_REDUCTASE FAMILY (AFU_ORTHOLOGUE AFUA_5G12480)"/>
    <property type="match status" value="1"/>
</dbReference>
<gene>
    <name evidence="5" type="ORF">ABOM_008735</name>
</gene>
<keyword evidence="6" id="KW-1185">Reference proteome</keyword>
<dbReference type="Pfam" id="PF00106">
    <property type="entry name" value="adh_short"/>
    <property type="match status" value="1"/>
</dbReference>
<dbReference type="Pfam" id="PF13561">
    <property type="entry name" value="adh_short_C2"/>
    <property type="match status" value="1"/>
</dbReference>
<comment type="caution">
    <text evidence="5">The sequence shown here is derived from an EMBL/GenBank/DDBJ whole genome shotgun (WGS) entry which is preliminary data.</text>
</comment>
<dbReference type="Gene3D" id="3.40.50.720">
    <property type="entry name" value="NAD(P)-binding Rossmann-like Domain"/>
    <property type="match status" value="1"/>
</dbReference>
<dbReference type="InterPro" id="IPR052178">
    <property type="entry name" value="Sec_Metab_Biosynth_SDR"/>
</dbReference>
<evidence type="ECO:0000256" key="4">
    <source>
        <dbReference type="RuleBase" id="RU000363"/>
    </source>
</evidence>
<evidence type="ECO:0008006" key="7">
    <source>
        <dbReference type="Google" id="ProtNLM"/>
    </source>
</evidence>
<dbReference type="PROSITE" id="PS00061">
    <property type="entry name" value="ADH_SHORT"/>
    <property type="match status" value="1"/>
</dbReference>
<evidence type="ECO:0000256" key="3">
    <source>
        <dbReference type="ARBA" id="ARBA00023002"/>
    </source>
</evidence>